<evidence type="ECO:0000256" key="3">
    <source>
        <dbReference type="ARBA" id="ARBA00023002"/>
    </source>
</evidence>
<feature type="binding site" evidence="5">
    <location>
        <position position="141"/>
    </location>
    <ligand>
        <name>substrate</name>
    </ligand>
</feature>
<dbReference type="STRING" id="71717.A0A4Y7SXH4"/>
<name>A0A4Y7SXH4_COPMI</name>
<dbReference type="GO" id="GO:0016616">
    <property type="term" value="F:oxidoreductase activity, acting on the CH-OH group of donors, NAD or NADP as acceptor"/>
    <property type="evidence" value="ECO:0007669"/>
    <property type="project" value="UniProtKB-ARBA"/>
</dbReference>
<evidence type="ECO:0000256" key="4">
    <source>
        <dbReference type="PIRSR" id="PIRSR000097-1"/>
    </source>
</evidence>
<dbReference type="PANTHER" id="PTHR43827:SF3">
    <property type="entry name" value="NADP-DEPENDENT OXIDOREDUCTASE DOMAIN-CONTAINING PROTEIN"/>
    <property type="match status" value="1"/>
</dbReference>
<dbReference type="PIRSF" id="PIRSF000097">
    <property type="entry name" value="AKR"/>
    <property type="match status" value="1"/>
</dbReference>
<dbReference type="GO" id="GO:0016652">
    <property type="term" value="F:oxidoreductase activity, acting on NAD(P)H as acceptor"/>
    <property type="evidence" value="ECO:0007669"/>
    <property type="project" value="InterPro"/>
</dbReference>
<dbReference type="SUPFAM" id="SSF51430">
    <property type="entry name" value="NAD(P)-linked oxidoreductase"/>
    <property type="match status" value="1"/>
</dbReference>
<evidence type="ECO:0000259" key="7">
    <source>
        <dbReference type="Pfam" id="PF00248"/>
    </source>
</evidence>
<dbReference type="InterPro" id="IPR020471">
    <property type="entry name" value="AKR"/>
</dbReference>
<accession>A0A4Y7SXH4</accession>
<dbReference type="AlphaFoldDB" id="A0A4Y7SXH4"/>
<dbReference type="CDD" id="cd19120">
    <property type="entry name" value="AKR_AKR3C2-3"/>
    <property type="match status" value="1"/>
</dbReference>
<feature type="active site" description="Proton donor" evidence="4">
    <location>
        <position position="84"/>
    </location>
</feature>
<comment type="caution">
    <text evidence="8">The sequence shown here is derived from an EMBL/GenBank/DDBJ whole genome shotgun (WGS) entry which is preliminary data.</text>
</comment>
<gene>
    <name evidence="8" type="ORF">FA13DRAFT_1019125</name>
</gene>
<proteinExistence type="inferred from homology"/>
<dbReference type="PROSITE" id="PS00062">
    <property type="entry name" value="ALDOKETO_REDUCTASE_2"/>
    <property type="match status" value="1"/>
</dbReference>
<dbReference type="PRINTS" id="PR00069">
    <property type="entry name" value="ALDKETRDTASE"/>
</dbReference>
<evidence type="ECO:0000256" key="1">
    <source>
        <dbReference type="ARBA" id="ARBA00007905"/>
    </source>
</evidence>
<dbReference type="InterPro" id="IPR018170">
    <property type="entry name" value="Aldo/ket_reductase_CS"/>
</dbReference>
<evidence type="ECO:0000256" key="5">
    <source>
        <dbReference type="PIRSR" id="PIRSR000097-2"/>
    </source>
</evidence>
<organism evidence="8 9">
    <name type="scientific">Coprinellus micaceus</name>
    <name type="common">Glistening ink-cap mushroom</name>
    <name type="synonym">Coprinus micaceus</name>
    <dbReference type="NCBI Taxonomy" id="71717"/>
    <lineage>
        <taxon>Eukaryota</taxon>
        <taxon>Fungi</taxon>
        <taxon>Dikarya</taxon>
        <taxon>Basidiomycota</taxon>
        <taxon>Agaricomycotina</taxon>
        <taxon>Agaricomycetes</taxon>
        <taxon>Agaricomycetidae</taxon>
        <taxon>Agaricales</taxon>
        <taxon>Agaricineae</taxon>
        <taxon>Psathyrellaceae</taxon>
        <taxon>Coprinellus</taxon>
    </lineage>
</organism>
<dbReference type="InterPro" id="IPR044494">
    <property type="entry name" value="AKR3C2/3"/>
</dbReference>
<dbReference type="Gene3D" id="3.20.20.100">
    <property type="entry name" value="NADP-dependent oxidoreductase domain"/>
    <property type="match status" value="1"/>
</dbReference>
<dbReference type="OrthoDB" id="416253at2759"/>
<keyword evidence="2" id="KW-0521">NADP</keyword>
<dbReference type="FunFam" id="3.20.20.100:FF:000002">
    <property type="entry name" value="2,5-diketo-D-gluconic acid reductase A"/>
    <property type="match status" value="1"/>
</dbReference>
<feature type="domain" description="NADP-dependent oxidoreductase" evidence="7">
    <location>
        <begin position="53"/>
        <end position="307"/>
    </location>
</feature>
<protein>
    <submittedName>
        <fullName evidence="8">Aldo/keto reductase</fullName>
    </submittedName>
</protein>
<dbReference type="Pfam" id="PF00248">
    <property type="entry name" value="Aldo_ket_red"/>
    <property type="match status" value="1"/>
</dbReference>
<evidence type="ECO:0000256" key="6">
    <source>
        <dbReference type="PIRSR" id="PIRSR000097-3"/>
    </source>
</evidence>
<evidence type="ECO:0000313" key="9">
    <source>
        <dbReference type="Proteomes" id="UP000298030"/>
    </source>
</evidence>
<comment type="similarity">
    <text evidence="1">Belongs to the aldo/keto reductase family.</text>
</comment>
<reference evidence="8 9" key="1">
    <citation type="journal article" date="2019" name="Nat. Ecol. Evol.">
        <title>Megaphylogeny resolves global patterns of mushroom evolution.</title>
        <authorList>
            <person name="Varga T."/>
            <person name="Krizsan K."/>
            <person name="Foldi C."/>
            <person name="Dima B."/>
            <person name="Sanchez-Garcia M."/>
            <person name="Sanchez-Ramirez S."/>
            <person name="Szollosi G.J."/>
            <person name="Szarkandi J.G."/>
            <person name="Papp V."/>
            <person name="Albert L."/>
            <person name="Andreopoulos W."/>
            <person name="Angelini C."/>
            <person name="Antonin V."/>
            <person name="Barry K.W."/>
            <person name="Bougher N.L."/>
            <person name="Buchanan P."/>
            <person name="Buyck B."/>
            <person name="Bense V."/>
            <person name="Catcheside P."/>
            <person name="Chovatia M."/>
            <person name="Cooper J."/>
            <person name="Damon W."/>
            <person name="Desjardin D."/>
            <person name="Finy P."/>
            <person name="Geml J."/>
            <person name="Haridas S."/>
            <person name="Hughes K."/>
            <person name="Justo A."/>
            <person name="Karasinski D."/>
            <person name="Kautmanova I."/>
            <person name="Kiss B."/>
            <person name="Kocsube S."/>
            <person name="Kotiranta H."/>
            <person name="LaButti K.M."/>
            <person name="Lechner B.E."/>
            <person name="Liimatainen K."/>
            <person name="Lipzen A."/>
            <person name="Lukacs Z."/>
            <person name="Mihaltcheva S."/>
            <person name="Morgado L.N."/>
            <person name="Niskanen T."/>
            <person name="Noordeloos M.E."/>
            <person name="Ohm R.A."/>
            <person name="Ortiz-Santana B."/>
            <person name="Ovrebo C."/>
            <person name="Racz N."/>
            <person name="Riley R."/>
            <person name="Savchenko A."/>
            <person name="Shiryaev A."/>
            <person name="Soop K."/>
            <person name="Spirin V."/>
            <person name="Szebenyi C."/>
            <person name="Tomsovsky M."/>
            <person name="Tulloss R.E."/>
            <person name="Uehling J."/>
            <person name="Grigoriev I.V."/>
            <person name="Vagvolgyi C."/>
            <person name="Papp T."/>
            <person name="Martin F.M."/>
            <person name="Miettinen O."/>
            <person name="Hibbett D.S."/>
            <person name="Nagy L.G."/>
        </authorList>
    </citation>
    <scope>NUCLEOTIDE SEQUENCE [LARGE SCALE GENOMIC DNA]</scope>
    <source>
        <strain evidence="8 9">FP101781</strain>
    </source>
</reference>
<keyword evidence="9" id="KW-1185">Reference proteome</keyword>
<evidence type="ECO:0000256" key="2">
    <source>
        <dbReference type="ARBA" id="ARBA00022857"/>
    </source>
</evidence>
<keyword evidence="3" id="KW-0560">Oxidoreductase</keyword>
<feature type="site" description="Lowers pKa of active site Tyr" evidence="6">
    <location>
        <position position="109"/>
    </location>
</feature>
<evidence type="ECO:0000313" key="8">
    <source>
        <dbReference type="EMBL" id="TEB26542.1"/>
    </source>
</evidence>
<sequence length="323" mass="35532">MISILGFKARDSSQNPVPSQNPFQALFSTQYPWLSENAFLSTTVTTIPWLGFGTGTALYRQDATSLVKQALATGVTHLDGAQMYQNEDSLGDGIKASGKDRSELFITTKLDKLAPGETVKESLEKSLKKLRIDYVDLFLIHCPLPAADEGKLLDLWRGMEEVQATGLAKSIGVSNFRVEDLQTILKSGNVVPAVNQIELHPYVWKAAKPIYDFDKEHGIRTASYGGLTPIVRAAGGPLDPVLASVRERLEKTHGAPVSTGQVLTKWLLQKDAVVVTTSSKQSRIQEFLDSENVPDLEEQEIQAIEEAGAKLHKRAFMHRVFGE</sequence>
<dbReference type="PANTHER" id="PTHR43827">
    <property type="entry name" value="2,5-DIKETO-D-GLUCONIC ACID REDUCTASE"/>
    <property type="match status" value="1"/>
</dbReference>
<dbReference type="EMBL" id="QPFP01000047">
    <property type="protein sequence ID" value="TEB26542.1"/>
    <property type="molecule type" value="Genomic_DNA"/>
</dbReference>
<dbReference type="Proteomes" id="UP000298030">
    <property type="component" value="Unassembled WGS sequence"/>
</dbReference>
<dbReference type="InterPro" id="IPR023210">
    <property type="entry name" value="NADP_OxRdtase_dom"/>
</dbReference>
<dbReference type="InterPro" id="IPR036812">
    <property type="entry name" value="NAD(P)_OxRdtase_dom_sf"/>
</dbReference>